<dbReference type="Gene3D" id="2.30.170.40">
    <property type="entry name" value="Ribosomal protein L28/L24"/>
    <property type="match status" value="1"/>
</dbReference>
<dbReference type="HAMAP" id="MF_00373">
    <property type="entry name" value="Ribosomal_bL28"/>
    <property type="match status" value="1"/>
</dbReference>
<dbReference type="OrthoDB" id="361870at2759"/>
<dbReference type="GO" id="GO:0005762">
    <property type="term" value="C:mitochondrial large ribosomal subunit"/>
    <property type="evidence" value="ECO:0007669"/>
    <property type="project" value="TreeGrafter"/>
</dbReference>
<dbReference type="PANTHER" id="PTHR13528:SF2">
    <property type="entry name" value="LARGE RIBOSOMAL SUBUNIT PROTEIN BL28M"/>
    <property type="match status" value="1"/>
</dbReference>
<dbReference type="SUPFAM" id="SSF143800">
    <property type="entry name" value="L28p-like"/>
    <property type="match status" value="1"/>
</dbReference>
<evidence type="ECO:0000256" key="2">
    <source>
        <dbReference type="ARBA" id="ARBA00022980"/>
    </source>
</evidence>
<comment type="similarity">
    <text evidence="1">Belongs to the bacterial ribosomal protein bL28 family.</text>
</comment>
<keyword evidence="2" id="KW-0689">Ribosomal protein</keyword>
<name>A0A9P5Q8H3_9AGAR</name>
<dbReference type="InterPro" id="IPR037147">
    <property type="entry name" value="Ribosomal_bL28_sf"/>
</dbReference>
<dbReference type="FunFam" id="2.30.170.40:FF:000003">
    <property type="entry name" value="54S ribosomal protein L24"/>
    <property type="match status" value="1"/>
</dbReference>
<dbReference type="GO" id="GO:0006412">
    <property type="term" value="P:translation"/>
    <property type="evidence" value="ECO:0007669"/>
    <property type="project" value="InterPro"/>
</dbReference>
<evidence type="ECO:0000256" key="6">
    <source>
        <dbReference type="SAM" id="MobiDB-lite"/>
    </source>
</evidence>
<evidence type="ECO:0000256" key="1">
    <source>
        <dbReference type="ARBA" id="ARBA00008760"/>
    </source>
</evidence>
<organism evidence="7 8">
    <name type="scientific">Rhodocollybia butyracea</name>
    <dbReference type="NCBI Taxonomy" id="206335"/>
    <lineage>
        <taxon>Eukaryota</taxon>
        <taxon>Fungi</taxon>
        <taxon>Dikarya</taxon>
        <taxon>Basidiomycota</taxon>
        <taxon>Agaricomycotina</taxon>
        <taxon>Agaricomycetes</taxon>
        <taxon>Agaricomycetidae</taxon>
        <taxon>Agaricales</taxon>
        <taxon>Marasmiineae</taxon>
        <taxon>Omphalotaceae</taxon>
        <taxon>Rhodocollybia</taxon>
    </lineage>
</organism>
<proteinExistence type="inferred from homology"/>
<dbReference type="AlphaFoldDB" id="A0A9P5Q8H3"/>
<reference evidence="7" key="1">
    <citation type="submission" date="2020-11" db="EMBL/GenBank/DDBJ databases">
        <authorList>
            <consortium name="DOE Joint Genome Institute"/>
            <person name="Ahrendt S."/>
            <person name="Riley R."/>
            <person name="Andreopoulos W."/>
            <person name="Labutti K."/>
            <person name="Pangilinan J."/>
            <person name="Ruiz-Duenas F.J."/>
            <person name="Barrasa J.M."/>
            <person name="Sanchez-Garcia M."/>
            <person name="Camarero S."/>
            <person name="Miyauchi S."/>
            <person name="Serrano A."/>
            <person name="Linde D."/>
            <person name="Babiker R."/>
            <person name="Drula E."/>
            <person name="Ayuso-Fernandez I."/>
            <person name="Pacheco R."/>
            <person name="Padilla G."/>
            <person name="Ferreira P."/>
            <person name="Barriuso J."/>
            <person name="Kellner H."/>
            <person name="Castanera R."/>
            <person name="Alfaro M."/>
            <person name="Ramirez L."/>
            <person name="Pisabarro A.G."/>
            <person name="Kuo A."/>
            <person name="Tritt A."/>
            <person name="Lipzen A."/>
            <person name="He G."/>
            <person name="Yan M."/>
            <person name="Ng V."/>
            <person name="Cullen D."/>
            <person name="Martin F."/>
            <person name="Rosso M.-N."/>
            <person name="Henrissat B."/>
            <person name="Hibbett D."/>
            <person name="Martinez A.T."/>
            <person name="Grigoriev I.V."/>
        </authorList>
    </citation>
    <scope>NUCLEOTIDE SEQUENCE</scope>
    <source>
        <strain evidence="7">AH 40177</strain>
    </source>
</reference>
<keyword evidence="8" id="KW-1185">Reference proteome</keyword>
<evidence type="ECO:0000313" key="7">
    <source>
        <dbReference type="EMBL" id="KAF9077483.1"/>
    </source>
</evidence>
<dbReference type="NCBIfam" id="TIGR00009">
    <property type="entry name" value="L28"/>
    <property type="match status" value="1"/>
</dbReference>
<dbReference type="PANTHER" id="PTHR13528">
    <property type="entry name" value="39S RIBOSOMAL PROTEIN L28, MITOCHONDRIAL"/>
    <property type="match status" value="1"/>
</dbReference>
<dbReference type="Pfam" id="PF00830">
    <property type="entry name" value="Ribosomal_L28"/>
    <property type="match status" value="1"/>
</dbReference>
<evidence type="ECO:0000256" key="3">
    <source>
        <dbReference type="ARBA" id="ARBA00023274"/>
    </source>
</evidence>
<dbReference type="EMBL" id="JADNRY010000003">
    <property type="protein sequence ID" value="KAF9077483.1"/>
    <property type="molecule type" value="Genomic_DNA"/>
</dbReference>
<accession>A0A9P5Q8H3</accession>
<dbReference type="Proteomes" id="UP000772434">
    <property type="component" value="Unassembled WGS sequence"/>
</dbReference>
<feature type="region of interest" description="Disordered" evidence="6">
    <location>
        <begin position="154"/>
        <end position="179"/>
    </location>
</feature>
<comment type="caution">
    <text evidence="7">The sequence shown here is derived from an EMBL/GenBank/DDBJ whole genome shotgun (WGS) entry which is preliminary data.</text>
</comment>
<dbReference type="InterPro" id="IPR026569">
    <property type="entry name" value="Ribosomal_bL28"/>
</dbReference>
<evidence type="ECO:0000256" key="5">
    <source>
        <dbReference type="ARBA" id="ARBA00035269"/>
    </source>
</evidence>
<gene>
    <name evidence="7" type="ORF">BDP27DRAFT_1208575</name>
</gene>
<dbReference type="InterPro" id="IPR034704">
    <property type="entry name" value="Ribosomal_bL28/bL31-like_sf"/>
</dbReference>
<evidence type="ECO:0000313" key="8">
    <source>
        <dbReference type="Proteomes" id="UP000772434"/>
    </source>
</evidence>
<keyword evidence="3" id="KW-0687">Ribonucleoprotein</keyword>
<dbReference type="GO" id="GO:0003735">
    <property type="term" value="F:structural constituent of ribosome"/>
    <property type="evidence" value="ECO:0007669"/>
    <property type="project" value="InterPro"/>
</dbReference>
<protein>
    <recommendedName>
        <fullName evidence="4">Large ribosomal subunit protein bL28c</fullName>
    </recommendedName>
    <alternativeName>
        <fullName evidence="5">Large ribosomal subunit protein bL28m</fullName>
    </alternativeName>
</protein>
<dbReference type="InterPro" id="IPR001383">
    <property type="entry name" value="Ribosomal_bL28_bact-type"/>
</dbReference>
<evidence type="ECO:0000256" key="4">
    <source>
        <dbReference type="ARBA" id="ARBA00035265"/>
    </source>
</evidence>
<sequence>MFWTLPVAVKAQVPSQPFKRAQLGLFQGKTKQYGNNVPHSKHKTRRTWLPNIQRKRFFSEALNENIRTKVTTRALKTIKKHKGIDNYVLNTSSATLGWEGMRIRLMVKEGLKNPRSPEGSPKEDASARIARRLEEQKIQAATKAREAEITRVLRNRPPTLDTAREATKQALEALGPSAR</sequence>